<protein>
    <submittedName>
        <fullName evidence="4">FlaR protein (FlaR)</fullName>
    </submittedName>
</protein>
<dbReference type="Gene3D" id="3.40.50.2000">
    <property type="entry name" value="Glycogen Phosphorylase B"/>
    <property type="match status" value="1"/>
</dbReference>
<sequence>MRVLFRVDASVTIGSGHIMRCLTLAKALLKHGAICRFACRNNKGHLIDLLQQAGFKTLSLPAELFGEEDDALATLGLITEPYQLLVIDHYQLGQRYGKLLRQRCQKIMVIDDLANRPLECDLLLDQNLLPDMDSRYRSLVPAGCQQLLGPRYALLREEFYQPHCQRIPNHLLVSFGGSDEQNLTSMAIEAIASLKSLPVTADIVIGLNNPWQASIKQQCAQLSNVQLHIQTNAMAVLMQKAQLMLGAGGATHWERCITGLPALVVPVAENQQATTAYLDKLGACVWIGAYSDISPRIIADKVSYYLSKPEQLAAISEAAKRVIPKDTGTLQVVEQLTKSVA</sequence>
<dbReference type="EMBL" id="AHTH01000005">
    <property type="protein sequence ID" value="EHR42299.1"/>
    <property type="molecule type" value="Genomic_DNA"/>
</dbReference>
<evidence type="ECO:0000256" key="1">
    <source>
        <dbReference type="PIRSR" id="PIRSR620023-1"/>
    </source>
</evidence>
<dbReference type="SUPFAM" id="SSF53756">
    <property type="entry name" value="UDP-Glycosyltransferase/glycogen phosphorylase"/>
    <property type="match status" value="1"/>
</dbReference>
<feature type="binding site" evidence="2">
    <location>
        <position position="254"/>
    </location>
    <ligand>
        <name>substrate</name>
    </ligand>
</feature>
<dbReference type="STRING" id="1129374.AJE_03451"/>
<organism evidence="4 5">
    <name type="scientific">Alishewanella jeotgali KCTC 22429</name>
    <dbReference type="NCBI Taxonomy" id="1129374"/>
    <lineage>
        <taxon>Bacteria</taxon>
        <taxon>Pseudomonadati</taxon>
        <taxon>Pseudomonadota</taxon>
        <taxon>Gammaproteobacteria</taxon>
        <taxon>Alteromonadales</taxon>
        <taxon>Alteromonadaceae</taxon>
        <taxon>Alishewanella</taxon>
    </lineage>
</organism>
<accession>H3ZBI5</accession>
<reference evidence="4 5" key="1">
    <citation type="journal article" date="2012" name="J. Bacteriol.">
        <title>Genome Sequence of Extracellular-Protease-Producing Alishewanella jeotgali Isolated from Traditional Korean Fermented Seafood.</title>
        <authorList>
            <person name="Jung J."/>
            <person name="Chun J."/>
            <person name="Park W."/>
        </authorList>
    </citation>
    <scope>NUCLEOTIDE SEQUENCE [LARGE SCALE GENOMIC DNA]</scope>
    <source>
        <strain evidence="4 5">KCTC 22429</strain>
    </source>
</reference>
<proteinExistence type="predicted"/>
<dbReference type="eggNOG" id="COG3980">
    <property type="taxonomic scope" value="Bacteria"/>
</dbReference>
<feature type="binding site" evidence="2">
    <location>
        <position position="156"/>
    </location>
    <ligand>
        <name>substrate</name>
    </ligand>
</feature>
<dbReference type="PATRIC" id="fig|1129374.4.peg.699"/>
<dbReference type="RefSeq" id="WP_008949695.1">
    <property type="nucleotide sequence ID" value="NZ_AHTH01000005.1"/>
</dbReference>
<dbReference type="AlphaFoldDB" id="H3ZBI5"/>
<dbReference type="PANTHER" id="PTHR21015">
    <property type="entry name" value="UDP-N-ACETYLGLUCOSAMINE--N-ACETYLMURAMYL-(PENTAPEPTIDE) PYROPHOSPHORYL-UNDECAPRENOL N-ACETYLGLUCOSAMINE TRANSFERASE 1"/>
    <property type="match status" value="1"/>
</dbReference>
<keyword evidence="5" id="KW-1185">Reference proteome</keyword>
<dbReference type="Gene3D" id="3.40.50.11190">
    <property type="match status" value="1"/>
</dbReference>
<dbReference type="NCBIfam" id="TIGR03590">
    <property type="entry name" value="PseG"/>
    <property type="match status" value="1"/>
</dbReference>
<dbReference type="InterPro" id="IPR007235">
    <property type="entry name" value="Glyco_trans_28_C"/>
</dbReference>
<dbReference type="GO" id="GO:0016758">
    <property type="term" value="F:hexosyltransferase activity"/>
    <property type="evidence" value="ECO:0007669"/>
    <property type="project" value="InterPro"/>
</dbReference>
<feature type="active site" description="Proton acceptor" evidence="1">
    <location>
        <position position="17"/>
    </location>
</feature>
<dbReference type="InterPro" id="IPR020023">
    <property type="entry name" value="PseG"/>
</dbReference>
<dbReference type="Proteomes" id="UP000012046">
    <property type="component" value="Unassembled WGS sequence"/>
</dbReference>
<evidence type="ECO:0000313" key="5">
    <source>
        <dbReference type="Proteomes" id="UP000012046"/>
    </source>
</evidence>
<comment type="caution">
    <text evidence="4">The sequence shown here is derived from an EMBL/GenBank/DDBJ whole genome shotgun (WGS) entry which is preliminary data.</text>
</comment>
<dbReference type="PANTHER" id="PTHR21015:SF22">
    <property type="entry name" value="GLYCOSYLTRANSFERASE"/>
    <property type="match status" value="1"/>
</dbReference>
<name>H3ZBI5_9ALTE</name>
<evidence type="ECO:0000259" key="3">
    <source>
        <dbReference type="Pfam" id="PF04101"/>
    </source>
</evidence>
<dbReference type="Pfam" id="PF04101">
    <property type="entry name" value="Glyco_tran_28_C"/>
    <property type="match status" value="1"/>
</dbReference>
<feature type="domain" description="Glycosyl transferase family 28 C-terminal" evidence="3">
    <location>
        <begin position="175"/>
        <end position="320"/>
    </location>
</feature>
<evidence type="ECO:0000256" key="2">
    <source>
        <dbReference type="PIRSR" id="PIRSR620023-2"/>
    </source>
</evidence>
<evidence type="ECO:0000313" key="4">
    <source>
        <dbReference type="EMBL" id="EHR42299.1"/>
    </source>
</evidence>
<gene>
    <name evidence="4" type="ORF">AJE_03451</name>
</gene>